<sequence length="113" mass="12524">MRPDLARVGARKRRRQRSVRLPDVSGARQTAGTVVTARRSRGNAKGREICKDYSCERGFPDPPPPPPFSASLTTQFFLDAMATGTLPSPVHVRHLSGSARRRPAERRRGRGSF</sequence>
<protein>
    <submittedName>
        <fullName evidence="2">Uncharacterized protein</fullName>
    </submittedName>
</protein>
<dbReference type="Proteomes" id="UP001152622">
    <property type="component" value="Chromosome 2"/>
</dbReference>
<evidence type="ECO:0000313" key="3">
    <source>
        <dbReference type="Proteomes" id="UP001152622"/>
    </source>
</evidence>
<feature type="region of interest" description="Disordered" evidence="1">
    <location>
        <begin position="87"/>
        <end position="113"/>
    </location>
</feature>
<dbReference type="AlphaFoldDB" id="A0A9Q1G3N5"/>
<keyword evidence="3" id="KW-1185">Reference proteome</keyword>
<evidence type="ECO:0000256" key="1">
    <source>
        <dbReference type="SAM" id="MobiDB-lite"/>
    </source>
</evidence>
<accession>A0A9Q1G3N5</accession>
<feature type="compositionally biased region" description="Basic residues" evidence="1">
    <location>
        <begin position="9"/>
        <end position="18"/>
    </location>
</feature>
<organism evidence="2 3">
    <name type="scientific">Synaphobranchus kaupii</name>
    <name type="common">Kaup's arrowtooth eel</name>
    <dbReference type="NCBI Taxonomy" id="118154"/>
    <lineage>
        <taxon>Eukaryota</taxon>
        <taxon>Metazoa</taxon>
        <taxon>Chordata</taxon>
        <taxon>Craniata</taxon>
        <taxon>Vertebrata</taxon>
        <taxon>Euteleostomi</taxon>
        <taxon>Actinopterygii</taxon>
        <taxon>Neopterygii</taxon>
        <taxon>Teleostei</taxon>
        <taxon>Anguilliformes</taxon>
        <taxon>Synaphobranchidae</taxon>
        <taxon>Synaphobranchus</taxon>
    </lineage>
</organism>
<comment type="caution">
    <text evidence="2">The sequence shown here is derived from an EMBL/GenBank/DDBJ whole genome shotgun (WGS) entry which is preliminary data.</text>
</comment>
<dbReference type="EMBL" id="JAINUF010000002">
    <property type="protein sequence ID" value="KAJ8374165.1"/>
    <property type="molecule type" value="Genomic_DNA"/>
</dbReference>
<proteinExistence type="predicted"/>
<name>A0A9Q1G3N5_SYNKA</name>
<feature type="region of interest" description="Disordered" evidence="1">
    <location>
        <begin position="1"/>
        <end position="43"/>
    </location>
</feature>
<evidence type="ECO:0000313" key="2">
    <source>
        <dbReference type="EMBL" id="KAJ8374165.1"/>
    </source>
</evidence>
<gene>
    <name evidence="2" type="ORF">SKAU_G00047450</name>
</gene>
<feature type="compositionally biased region" description="Basic residues" evidence="1">
    <location>
        <begin position="91"/>
        <end position="113"/>
    </location>
</feature>
<reference evidence="2" key="1">
    <citation type="journal article" date="2023" name="Science">
        <title>Genome structures resolve the early diversification of teleost fishes.</title>
        <authorList>
            <person name="Parey E."/>
            <person name="Louis A."/>
            <person name="Montfort J."/>
            <person name="Bouchez O."/>
            <person name="Roques C."/>
            <person name="Iampietro C."/>
            <person name="Lluch J."/>
            <person name="Castinel A."/>
            <person name="Donnadieu C."/>
            <person name="Desvignes T."/>
            <person name="Floi Bucao C."/>
            <person name="Jouanno E."/>
            <person name="Wen M."/>
            <person name="Mejri S."/>
            <person name="Dirks R."/>
            <person name="Jansen H."/>
            <person name="Henkel C."/>
            <person name="Chen W.J."/>
            <person name="Zahm M."/>
            <person name="Cabau C."/>
            <person name="Klopp C."/>
            <person name="Thompson A.W."/>
            <person name="Robinson-Rechavi M."/>
            <person name="Braasch I."/>
            <person name="Lecointre G."/>
            <person name="Bobe J."/>
            <person name="Postlethwait J.H."/>
            <person name="Berthelot C."/>
            <person name="Roest Crollius H."/>
            <person name="Guiguen Y."/>
        </authorList>
    </citation>
    <scope>NUCLEOTIDE SEQUENCE</scope>
    <source>
        <strain evidence="2">WJC10195</strain>
    </source>
</reference>